<protein>
    <submittedName>
        <fullName evidence="1">Uncharacterized protein</fullName>
    </submittedName>
</protein>
<keyword evidence="2" id="KW-1185">Reference proteome</keyword>
<evidence type="ECO:0000313" key="2">
    <source>
        <dbReference type="Proteomes" id="UP000887159"/>
    </source>
</evidence>
<name>A0A8X6RBB1_TRICX</name>
<evidence type="ECO:0000313" key="1">
    <source>
        <dbReference type="EMBL" id="GFX86487.1"/>
    </source>
</evidence>
<dbReference type="AlphaFoldDB" id="A0A8X6RBB1"/>
<reference evidence="1" key="1">
    <citation type="submission" date="2020-08" db="EMBL/GenBank/DDBJ databases">
        <title>Multicomponent nature underlies the extraordinary mechanical properties of spider dragline silk.</title>
        <authorList>
            <person name="Kono N."/>
            <person name="Nakamura H."/>
            <person name="Mori M."/>
            <person name="Yoshida Y."/>
            <person name="Ohtoshi R."/>
            <person name="Malay A.D."/>
            <person name="Moran D.A.P."/>
            <person name="Tomita M."/>
            <person name="Numata K."/>
            <person name="Arakawa K."/>
        </authorList>
    </citation>
    <scope>NUCLEOTIDE SEQUENCE</scope>
</reference>
<dbReference type="Proteomes" id="UP000887159">
    <property type="component" value="Unassembled WGS sequence"/>
</dbReference>
<dbReference type="EMBL" id="BMAU01021010">
    <property type="protein sequence ID" value="GFX86487.1"/>
    <property type="molecule type" value="Genomic_DNA"/>
</dbReference>
<sequence length="153" mass="17771">MIHGDAYDFGIAAIPGNRGNGQFDGHWLALVMKHVGMRKIDWLTQHRHVASKKQNDSSGEWLALYMVEERDVRGHSMGQSLFMRALHVLFQSPFPRLETHDAPRHRYVTRSGHRPRFPKTIVVRSRHWSNKCCTETIFLHALVSKLGIFWTKK</sequence>
<organism evidence="1 2">
    <name type="scientific">Trichonephila clavipes</name>
    <name type="common">Golden silk orbweaver</name>
    <name type="synonym">Nephila clavipes</name>
    <dbReference type="NCBI Taxonomy" id="2585209"/>
    <lineage>
        <taxon>Eukaryota</taxon>
        <taxon>Metazoa</taxon>
        <taxon>Ecdysozoa</taxon>
        <taxon>Arthropoda</taxon>
        <taxon>Chelicerata</taxon>
        <taxon>Arachnida</taxon>
        <taxon>Araneae</taxon>
        <taxon>Araneomorphae</taxon>
        <taxon>Entelegynae</taxon>
        <taxon>Araneoidea</taxon>
        <taxon>Nephilidae</taxon>
        <taxon>Trichonephila</taxon>
    </lineage>
</organism>
<gene>
    <name evidence="1" type="primary">NCL1_37866</name>
    <name evidence="1" type="ORF">TNCV_3727561</name>
</gene>
<proteinExistence type="predicted"/>
<accession>A0A8X6RBB1</accession>
<comment type="caution">
    <text evidence="1">The sequence shown here is derived from an EMBL/GenBank/DDBJ whole genome shotgun (WGS) entry which is preliminary data.</text>
</comment>